<organism evidence="2 3">
    <name type="scientific">Sutcliffiella cohnii</name>
    <dbReference type="NCBI Taxonomy" id="33932"/>
    <lineage>
        <taxon>Bacteria</taxon>
        <taxon>Bacillati</taxon>
        <taxon>Bacillota</taxon>
        <taxon>Bacilli</taxon>
        <taxon>Bacillales</taxon>
        <taxon>Bacillaceae</taxon>
        <taxon>Sutcliffiella</taxon>
    </lineage>
</organism>
<evidence type="ECO:0000313" key="3">
    <source>
        <dbReference type="Proteomes" id="UP000215224"/>
    </source>
</evidence>
<feature type="transmembrane region" description="Helical" evidence="1">
    <location>
        <begin position="72"/>
        <end position="92"/>
    </location>
</feature>
<protein>
    <submittedName>
        <fullName evidence="2">Membrane protein</fullName>
    </submittedName>
</protein>
<dbReference type="PANTHER" id="PTHR40078">
    <property type="entry name" value="INTEGRAL MEMBRANE PROTEIN-RELATED"/>
    <property type="match status" value="1"/>
</dbReference>
<keyword evidence="1" id="KW-0472">Membrane</keyword>
<dbReference type="STRING" id="1314751.GCA_001591425_04728"/>
<dbReference type="Pfam" id="PF19700">
    <property type="entry name" value="DUF6198"/>
    <property type="match status" value="1"/>
</dbReference>
<keyword evidence="1" id="KW-1133">Transmembrane helix</keyword>
<accession>A0A223KKX4</accession>
<dbReference type="InterPro" id="IPR038750">
    <property type="entry name" value="YczE/YyaS-like"/>
</dbReference>
<feature type="transmembrane region" description="Helical" evidence="1">
    <location>
        <begin position="5"/>
        <end position="23"/>
    </location>
</feature>
<name>A0A223KKX4_9BACI</name>
<dbReference type="EMBL" id="CP018866">
    <property type="protein sequence ID" value="AST90018.1"/>
    <property type="molecule type" value="Genomic_DNA"/>
</dbReference>
<reference evidence="2 3" key="1">
    <citation type="submission" date="2016-12" db="EMBL/GenBank/DDBJ databases">
        <title>The whole genome sequencing and assembly of Bacillus cohnii DSM 6307T strain.</title>
        <authorList>
            <person name="Lee Y.-J."/>
            <person name="Yi H."/>
            <person name="Bahn Y.-S."/>
            <person name="Kim J.F."/>
            <person name="Lee D.-W."/>
        </authorList>
    </citation>
    <scope>NUCLEOTIDE SEQUENCE [LARGE SCALE GENOMIC DNA]</scope>
    <source>
        <strain evidence="2 3">DSM 6307</strain>
    </source>
</reference>
<keyword evidence="1" id="KW-0812">Transmembrane</keyword>
<sequence>MLKRAVFYLIGLLILSFGVSLTIVSDLGAGAWDALNVGLSIRIGLTVGSWVFIVGIILIVVNAFLRKHKPDYLAVITIFLVGSFIDFWLYMLSNLEPTGFLFKLLVLLAGMTLLSLGIATYLQAKFPVIPIDNLMLALQDRLGFKLMTAKMTGELIALVLALIFGGPIGLGTIIVTFGVGPIIQLFFPTMEKLYGKWMHEG</sequence>
<proteinExistence type="predicted"/>
<keyword evidence="3" id="KW-1185">Reference proteome</keyword>
<gene>
    <name evidence="2" type="ORF">BC6307_01320</name>
</gene>
<feature type="transmembrane region" description="Helical" evidence="1">
    <location>
        <begin position="155"/>
        <end position="187"/>
    </location>
</feature>
<evidence type="ECO:0000256" key="1">
    <source>
        <dbReference type="SAM" id="Phobius"/>
    </source>
</evidence>
<dbReference type="Proteomes" id="UP000215224">
    <property type="component" value="Chromosome"/>
</dbReference>
<dbReference type="PANTHER" id="PTHR40078:SF1">
    <property type="entry name" value="INTEGRAL MEMBRANE PROTEIN"/>
    <property type="match status" value="1"/>
</dbReference>
<feature type="transmembrane region" description="Helical" evidence="1">
    <location>
        <begin position="43"/>
        <end position="65"/>
    </location>
</feature>
<dbReference type="RefSeq" id="WP_066421287.1">
    <property type="nucleotide sequence ID" value="NZ_CP018866.1"/>
</dbReference>
<dbReference type="KEGG" id="bcoh:BC6307_01320"/>
<feature type="transmembrane region" description="Helical" evidence="1">
    <location>
        <begin position="104"/>
        <end position="122"/>
    </location>
</feature>
<dbReference type="AlphaFoldDB" id="A0A223KKX4"/>
<evidence type="ECO:0000313" key="2">
    <source>
        <dbReference type="EMBL" id="AST90018.1"/>
    </source>
</evidence>